<dbReference type="EMBL" id="FNCG01000005">
    <property type="protein sequence ID" value="SDG85187.1"/>
    <property type="molecule type" value="Genomic_DNA"/>
</dbReference>
<organism evidence="1 2">
    <name type="scientific">Mucilaginibacter gossypii</name>
    <dbReference type="NCBI Taxonomy" id="551996"/>
    <lineage>
        <taxon>Bacteria</taxon>
        <taxon>Pseudomonadati</taxon>
        <taxon>Bacteroidota</taxon>
        <taxon>Sphingobacteriia</taxon>
        <taxon>Sphingobacteriales</taxon>
        <taxon>Sphingobacteriaceae</taxon>
        <taxon>Mucilaginibacter</taxon>
    </lineage>
</organism>
<name>A0A1G7XLX9_9SPHI</name>
<accession>A0A1G7XLX9</accession>
<evidence type="ECO:0000313" key="1">
    <source>
        <dbReference type="EMBL" id="SDG85187.1"/>
    </source>
</evidence>
<evidence type="ECO:0000313" key="2">
    <source>
        <dbReference type="Proteomes" id="UP000199705"/>
    </source>
</evidence>
<gene>
    <name evidence="1" type="ORF">SAMN05192573_105106</name>
</gene>
<proteinExistence type="predicted"/>
<dbReference type="RefSeq" id="WP_091167204.1">
    <property type="nucleotide sequence ID" value="NZ_FNCG01000005.1"/>
</dbReference>
<dbReference type="Proteomes" id="UP000199705">
    <property type="component" value="Unassembled WGS sequence"/>
</dbReference>
<dbReference type="STRING" id="551996.SAMN05192573_105106"/>
<dbReference type="AlphaFoldDB" id="A0A1G7XLX9"/>
<sequence length="91" mass="10634">MIISLLTYRHIKNLCSFFKRTRNSFKLINNERIVIISGSMRGLVLYFDRDACEVKNGETDFISIDITRDFSVEMLMRILVNHNIITSVFEG</sequence>
<reference evidence="2" key="1">
    <citation type="submission" date="2016-10" db="EMBL/GenBank/DDBJ databases">
        <authorList>
            <person name="Varghese N."/>
            <person name="Submissions S."/>
        </authorList>
    </citation>
    <scope>NUCLEOTIDE SEQUENCE [LARGE SCALE GENOMIC DNA]</scope>
    <source>
        <strain evidence="2">Gh-67</strain>
    </source>
</reference>
<keyword evidence="2" id="KW-1185">Reference proteome</keyword>
<protein>
    <submittedName>
        <fullName evidence="1">Uncharacterized protein</fullName>
    </submittedName>
</protein>